<dbReference type="InterPro" id="IPR007236">
    <property type="entry name" value="SlyX"/>
</dbReference>
<proteinExistence type="inferred from homology"/>
<name>A0ABQ5UQH4_9HYPH</name>
<accession>A0ABQ5UQH4</accession>
<evidence type="ECO:0000256" key="2">
    <source>
        <dbReference type="SAM" id="Coils"/>
    </source>
</evidence>
<organism evidence="3 4">
    <name type="scientific">Maritalea porphyrae</name>
    <dbReference type="NCBI Taxonomy" id="880732"/>
    <lineage>
        <taxon>Bacteria</taxon>
        <taxon>Pseudomonadati</taxon>
        <taxon>Pseudomonadota</taxon>
        <taxon>Alphaproteobacteria</taxon>
        <taxon>Hyphomicrobiales</taxon>
        <taxon>Devosiaceae</taxon>
        <taxon>Maritalea</taxon>
    </lineage>
</organism>
<reference evidence="3" key="1">
    <citation type="journal article" date="2014" name="Int. J. Syst. Evol. Microbiol.">
        <title>Complete genome of a new Firmicutes species belonging to the dominant human colonic microbiota ('Ruminococcus bicirculans') reveals two chromosomes and a selective capacity to utilize plant glucans.</title>
        <authorList>
            <consortium name="NISC Comparative Sequencing Program"/>
            <person name="Wegmann U."/>
            <person name="Louis P."/>
            <person name="Goesmann A."/>
            <person name="Henrissat B."/>
            <person name="Duncan S.H."/>
            <person name="Flint H.J."/>
        </authorList>
    </citation>
    <scope>NUCLEOTIDE SEQUENCE</scope>
    <source>
        <strain evidence="3">NBRC 107169</strain>
    </source>
</reference>
<evidence type="ECO:0000313" key="4">
    <source>
        <dbReference type="Proteomes" id="UP001161405"/>
    </source>
</evidence>
<dbReference type="RefSeq" id="WP_284361670.1">
    <property type="nucleotide sequence ID" value="NZ_BSNI01000001.1"/>
</dbReference>
<evidence type="ECO:0000313" key="3">
    <source>
        <dbReference type="EMBL" id="GLQ16207.1"/>
    </source>
</evidence>
<dbReference type="EMBL" id="BSNI01000001">
    <property type="protein sequence ID" value="GLQ16207.1"/>
    <property type="molecule type" value="Genomic_DNA"/>
</dbReference>
<reference evidence="3" key="2">
    <citation type="submission" date="2023-01" db="EMBL/GenBank/DDBJ databases">
        <title>Draft genome sequence of Maritalea porphyrae strain NBRC 107169.</title>
        <authorList>
            <person name="Sun Q."/>
            <person name="Mori K."/>
        </authorList>
    </citation>
    <scope>NUCLEOTIDE SEQUENCE</scope>
    <source>
        <strain evidence="3">NBRC 107169</strain>
    </source>
</reference>
<protein>
    <recommendedName>
        <fullName evidence="1">Protein SlyX homolog</fullName>
    </recommendedName>
</protein>
<keyword evidence="4" id="KW-1185">Reference proteome</keyword>
<dbReference type="PANTHER" id="PTHR36508">
    <property type="entry name" value="PROTEIN SLYX"/>
    <property type="match status" value="1"/>
</dbReference>
<sequence length="71" mass="8226">MPDTNELLSRIEALETQVAYQDQTIEDLNKAITEQWSQFEKLQREITKLHAELEQIDTSGGGEIVERPPHY</sequence>
<comment type="similarity">
    <text evidence="1">Belongs to the SlyX family.</text>
</comment>
<keyword evidence="2" id="KW-0175">Coiled coil</keyword>
<feature type="coiled-coil region" evidence="2">
    <location>
        <begin position="11"/>
        <end position="59"/>
    </location>
</feature>
<evidence type="ECO:0000256" key="1">
    <source>
        <dbReference type="HAMAP-Rule" id="MF_00715"/>
    </source>
</evidence>
<dbReference type="HAMAP" id="MF_00715">
    <property type="entry name" value="SlyX"/>
    <property type="match status" value="1"/>
</dbReference>
<comment type="caution">
    <text evidence="3">The sequence shown here is derived from an EMBL/GenBank/DDBJ whole genome shotgun (WGS) entry which is preliminary data.</text>
</comment>
<dbReference type="Pfam" id="PF04102">
    <property type="entry name" value="SlyX"/>
    <property type="match status" value="1"/>
</dbReference>
<dbReference type="PANTHER" id="PTHR36508:SF1">
    <property type="entry name" value="PROTEIN SLYX"/>
    <property type="match status" value="1"/>
</dbReference>
<dbReference type="Gene3D" id="1.20.5.300">
    <property type="match status" value="1"/>
</dbReference>
<dbReference type="Proteomes" id="UP001161405">
    <property type="component" value="Unassembled WGS sequence"/>
</dbReference>
<gene>
    <name evidence="1 3" type="primary">slyX</name>
    <name evidence="3" type="ORF">GCM10007879_04560</name>
</gene>